<evidence type="ECO:0000313" key="6">
    <source>
        <dbReference type="Proteomes" id="UP001623290"/>
    </source>
</evidence>
<keyword evidence="3" id="KW-0029">Amino-acid transport</keyword>
<dbReference type="SUPFAM" id="SSF53822">
    <property type="entry name" value="Periplasmic binding protein-like I"/>
    <property type="match status" value="1"/>
</dbReference>
<evidence type="ECO:0000256" key="3">
    <source>
        <dbReference type="ARBA" id="ARBA00022970"/>
    </source>
</evidence>
<evidence type="ECO:0000259" key="4">
    <source>
        <dbReference type="Pfam" id="PF13458"/>
    </source>
</evidence>
<keyword evidence="3" id="KW-0813">Transport</keyword>
<proteinExistence type="inferred from homology"/>
<organism evidence="5 6">
    <name type="scientific">Thioclava litoralis</name>
    <dbReference type="NCBI Taxonomy" id="3076557"/>
    <lineage>
        <taxon>Bacteria</taxon>
        <taxon>Pseudomonadati</taxon>
        <taxon>Pseudomonadota</taxon>
        <taxon>Alphaproteobacteria</taxon>
        <taxon>Rhodobacterales</taxon>
        <taxon>Paracoccaceae</taxon>
        <taxon>Thioclava</taxon>
    </lineage>
</organism>
<dbReference type="Pfam" id="PF13458">
    <property type="entry name" value="Peripla_BP_6"/>
    <property type="match status" value="1"/>
</dbReference>
<comment type="similarity">
    <text evidence="1">Belongs to the leucine-binding protein family.</text>
</comment>
<dbReference type="PANTHER" id="PTHR30483">
    <property type="entry name" value="LEUCINE-SPECIFIC-BINDING PROTEIN"/>
    <property type="match status" value="1"/>
</dbReference>
<dbReference type="InterPro" id="IPR028082">
    <property type="entry name" value="Peripla_BP_I"/>
</dbReference>
<accession>A0ABZ1E275</accession>
<dbReference type="Proteomes" id="UP001623290">
    <property type="component" value="Plasmid unnamed1"/>
</dbReference>
<keyword evidence="5" id="KW-0614">Plasmid</keyword>
<dbReference type="PANTHER" id="PTHR30483:SF6">
    <property type="entry name" value="PERIPLASMIC BINDING PROTEIN OF ABC TRANSPORTER FOR NATURAL AMINO ACIDS"/>
    <property type="match status" value="1"/>
</dbReference>
<evidence type="ECO:0000256" key="1">
    <source>
        <dbReference type="ARBA" id="ARBA00010062"/>
    </source>
</evidence>
<keyword evidence="2" id="KW-0732">Signal</keyword>
<dbReference type="EMBL" id="CP135444">
    <property type="protein sequence ID" value="WRY35162.1"/>
    <property type="molecule type" value="Genomic_DNA"/>
</dbReference>
<keyword evidence="6" id="KW-1185">Reference proteome</keyword>
<dbReference type="InterPro" id="IPR028081">
    <property type="entry name" value="Leu-bd"/>
</dbReference>
<dbReference type="InterPro" id="IPR006311">
    <property type="entry name" value="TAT_signal"/>
</dbReference>
<name>A0ABZ1E275_9RHOB</name>
<evidence type="ECO:0000256" key="2">
    <source>
        <dbReference type="ARBA" id="ARBA00022729"/>
    </source>
</evidence>
<feature type="domain" description="Leucine-binding protein" evidence="4">
    <location>
        <begin position="34"/>
        <end position="375"/>
    </location>
</feature>
<dbReference type="CDD" id="cd06337">
    <property type="entry name" value="PBP1_ABC_ligand_binding-like"/>
    <property type="match status" value="1"/>
</dbReference>
<dbReference type="PROSITE" id="PS51318">
    <property type="entry name" value="TAT"/>
    <property type="match status" value="1"/>
</dbReference>
<dbReference type="Gene3D" id="3.40.50.2300">
    <property type="match status" value="2"/>
</dbReference>
<gene>
    <name evidence="5" type="ORF">RPE78_15085</name>
</gene>
<protein>
    <submittedName>
        <fullName evidence="5">ABC transporter substrate-binding protein</fullName>
    </submittedName>
</protein>
<dbReference type="RefSeq" id="WP_330646907.1">
    <property type="nucleotide sequence ID" value="NZ_CP135444.1"/>
</dbReference>
<evidence type="ECO:0000313" key="5">
    <source>
        <dbReference type="EMBL" id="WRY35162.1"/>
    </source>
</evidence>
<reference evidence="5 6" key="1">
    <citation type="submission" date="2023-09" db="EMBL/GenBank/DDBJ databases">
        <title>Thioclava shenzhenensis sp. nov., a multidrug resistant bacteria-antagonizing species isolated from coastal seawater.</title>
        <authorList>
            <person name="Long M."/>
        </authorList>
    </citation>
    <scope>NUCLEOTIDE SEQUENCE [LARGE SCALE GENOMIC DNA]</scope>
    <source>
        <strain evidence="5 6">FTW29</strain>
        <plasmid evidence="5 6">unnamed1</plasmid>
    </source>
</reference>
<dbReference type="InterPro" id="IPR051010">
    <property type="entry name" value="BCAA_transport"/>
</dbReference>
<sequence length="423" mass="45533">MLTRRRLLKSAVATGLAGAAVTGLPMPALAKTRTLKIGFVTPTTGPLAIFAEPDQFVLDQYRAALKDGLEVNGTRHPVEFIVKDSQSSSNRASSVAQELIFEDEVDLICASATPDTTNPVADQAELNGVPCITNDTPWQAHFFGRGGDPKVGFDYTFHYFWGLEDIIAVFMSHWAAVDSNKVVGAMWPNDPDGNSWSNSQNGFPAEMSKAGYKLVDTGRYQNGSDDFSAQIQAFKKAGVEVVTGVMIPPDFNTFWTQAAQQGFTPKVVDVAKASEFPQAMSAMGPRAEGLSVEVTWHKNFPFRSAFSGQSCEALAAAYEAATGNPWTMPLGTKHSLFDVATNVLSRTQDIDDADSIVEAIRATDLETVLGRVNFQDGPVPNISKTPLVGGQWKLGSGTPQLEIVTNSNAPQIPLTAQMLPIKA</sequence>
<geneLocation type="plasmid" evidence="5 6">
    <name>unnamed1</name>
</geneLocation>